<evidence type="ECO:0000313" key="2">
    <source>
        <dbReference type="Proteomes" id="UP000322234"/>
    </source>
</evidence>
<gene>
    <name evidence="1" type="ORF">E5288_WYG006336</name>
</gene>
<comment type="caution">
    <text evidence="1">The sequence shown here is derived from an EMBL/GenBank/DDBJ whole genome shotgun (WGS) entry which is preliminary data.</text>
</comment>
<sequence length="230" mass="25573">MGEDSARGSFTITHIVSGNKAAKDPQGLWGTQKITEHRTGNGGSARFAVKDTRLRENSGTHRHQPKTLHLEVLVKSCGATETGWNHSILKECKTSCKRKELSSGKRYFTFLSFNGSNDIKLHKASDMYVGYLWKALGTVAKVYFGQVIMSIHTKLKNKEHVIETLLKTKFKFPGCQRIYISNKCELSKGFFYVPNAENQVSGIYATPGTASTQTAVSMASRWSCAMQQVL</sequence>
<dbReference type="EMBL" id="VBQZ03000004">
    <property type="protein sequence ID" value="MXQ80242.1"/>
    <property type="molecule type" value="Genomic_DNA"/>
</dbReference>
<organism evidence="1 2">
    <name type="scientific">Bos mutus</name>
    <name type="common">wild yak</name>
    <dbReference type="NCBI Taxonomy" id="72004"/>
    <lineage>
        <taxon>Eukaryota</taxon>
        <taxon>Metazoa</taxon>
        <taxon>Chordata</taxon>
        <taxon>Craniata</taxon>
        <taxon>Vertebrata</taxon>
        <taxon>Euteleostomi</taxon>
        <taxon>Mammalia</taxon>
        <taxon>Eutheria</taxon>
        <taxon>Laurasiatheria</taxon>
        <taxon>Artiodactyla</taxon>
        <taxon>Ruminantia</taxon>
        <taxon>Pecora</taxon>
        <taxon>Bovidae</taxon>
        <taxon>Bovinae</taxon>
        <taxon>Bos</taxon>
    </lineage>
</organism>
<name>A0A6B0QT41_9CETA</name>
<reference evidence="1" key="1">
    <citation type="submission" date="2019-10" db="EMBL/GenBank/DDBJ databases">
        <title>The sequence and de novo assembly of the wild yak genome.</title>
        <authorList>
            <person name="Liu Y."/>
        </authorList>
    </citation>
    <scope>NUCLEOTIDE SEQUENCE [LARGE SCALE GENOMIC DNA]</scope>
    <source>
        <strain evidence="1">WY2019</strain>
    </source>
</reference>
<dbReference type="GO" id="GO:0003735">
    <property type="term" value="F:structural constituent of ribosome"/>
    <property type="evidence" value="ECO:0007669"/>
    <property type="project" value="InterPro"/>
</dbReference>
<proteinExistence type="predicted"/>
<dbReference type="Proteomes" id="UP000322234">
    <property type="component" value="Unassembled WGS sequence"/>
</dbReference>
<dbReference type="AlphaFoldDB" id="A0A6B0QT41"/>
<dbReference type="SUPFAM" id="SSF54686">
    <property type="entry name" value="Ribosomal protein L16p/L10e"/>
    <property type="match status" value="1"/>
</dbReference>
<protein>
    <submittedName>
        <fullName evidence="1">Uncharacterized protein</fullName>
    </submittedName>
</protein>
<dbReference type="Gene3D" id="3.90.1170.10">
    <property type="entry name" value="Ribosomal protein L10e/L16"/>
    <property type="match status" value="1"/>
</dbReference>
<dbReference type="InterPro" id="IPR036920">
    <property type="entry name" value="Ribosomal_uL16_sf"/>
</dbReference>
<evidence type="ECO:0000313" key="1">
    <source>
        <dbReference type="EMBL" id="MXQ80242.1"/>
    </source>
</evidence>
<accession>A0A6B0QT41</accession>
<keyword evidence="2" id="KW-1185">Reference proteome</keyword>
<dbReference type="PANTHER" id="PTHR11726">
    <property type="entry name" value="60S RIBOSOMAL PROTEIN L10"/>
    <property type="match status" value="1"/>
</dbReference>
<dbReference type="GO" id="GO:0005840">
    <property type="term" value="C:ribosome"/>
    <property type="evidence" value="ECO:0007669"/>
    <property type="project" value="InterPro"/>
</dbReference>
<dbReference type="GO" id="GO:0006412">
    <property type="term" value="P:translation"/>
    <property type="evidence" value="ECO:0007669"/>
    <property type="project" value="InterPro"/>
</dbReference>
<dbReference type="InterPro" id="IPR001197">
    <property type="entry name" value="Ribosomal_uL16_euk_arch"/>
</dbReference>